<dbReference type="GO" id="GO:0007548">
    <property type="term" value="P:sex differentiation"/>
    <property type="evidence" value="ECO:0007669"/>
    <property type="project" value="UniProtKB-KW"/>
</dbReference>
<evidence type="ECO:0000256" key="10">
    <source>
        <dbReference type="ARBA" id="ARBA00023242"/>
    </source>
</evidence>
<keyword evidence="7 13" id="KW-0238">DNA-binding</keyword>
<comment type="similarity">
    <text evidence="2">Belongs to the SRY family.</text>
</comment>
<dbReference type="PANTHER" id="PTHR10270">
    <property type="entry name" value="SOX TRANSCRIPTION FACTOR"/>
    <property type="match status" value="1"/>
</dbReference>
<evidence type="ECO:0000256" key="3">
    <source>
        <dbReference type="ARBA" id="ARBA00019052"/>
    </source>
</evidence>
<dbReference type="SUPFAM" id="SSF47095">
    <property type="entry name" value="HMG-box"/>
    <property type="match status" value="1"/>
</dbReference>
<dbReference type="GO" id="GO:0000978">
    <property type="term" value="F:RNA polymerase II cis-regulatory region sequence-specific DNA binding"/>
    <property type="evidence" value="ECO:0007669"/>
    <property type="project" value="TreeGrafter"/>
</dbReference>
<evidence type="ECO:0000256" key="8">
    <source>
        <dbReference type="ARBA" id="ARBA00023159"/>
    </source>
</evidence>
<dbReference type="PANTHER" id="PTHR10270:SF161">
    <property type="entry name" value="SEX-DETERMINING REGION Y PROTEIN"/>
    <property type="match status" value="1"/>
</dbReference>
<comment type="function">
    <text evidence="12">Transcriptional regulator that controls a genetic switch in male development. It is necessary and sufficient for initiating male sex determination by directing the development of supporting cell precursors (pre-Sertoli cells) as Sertoli rather than granulosa cells. Involved in different aspects of gene regulation including promoter activation or repression. Binds to the DNA consensus sequence 5'-[AT]AACAA[AT]-3'. SRY HMG box recognizes DNA by partial intercalation in the minor groove and promotes DNA bending. Also involved in pre-mRNA splicing. In male adult brain involved in the maintenance of motor functions of dopaminergic neurons.</text>
</comment>
<dbReference type="FunFam" id="1.10.30.10:FF:000002">
    <property type="entry name" value="transcription factor Sox-2"/>
    <property type="match status" value="1"/>
</dbReference>
<evidence type="ECO:0000313" key="16">
    <source>
        <dbReference type="EMBL" id="AFO66691.1"/>
    </source>
</evidence>
<name>I7DEF6_9METZ</name>
<evidence type="ECO:0000259" key="15">
    <source>
        <dbReference type="PROSITE" id="PS50118"/>
    </source>
</evidence>
<keyword evidence="4" id="KW-0221">Differentiation</keyword>
<evidence type="ECO:0000256" key="9">
    <source>
        <dbReference type="ARBA" id="ARBA00023163"/>
    </source>
</evidence>
<evidence type="ECO:0000256" key="6">
    <source>
        <dbReference type="ARBA" id="ARBA00022928"/>
    </source>
</evidence>
<feature type="region of interest" description="Disordered" evidence="14">
    <location>
        <begin position="146"/>
        <end position="177"/>
    </location>
</feature>
<dbReference type="InterPro" id="IPR009071">
    <property type="entry name" value="HMG_box_dom"/>
</dbReference>
<dbReference type="InterPro" id="IPR036910">
    <property type="entry name" value="HMG_box_dom_sf"/>
</dbReference>
<feature type="compositionally biased region" description="Basic and acidic residues" evidence="14">
    <location>
        <begin position="161"/>
        <end position="177"/>
    </location>
</feature>
<feature type="region of interest" description="Disordered" evidence="14">
    <location>
        <begin position="40"/>
        <end position="87"/>
    </location>
</feature>
<dbReference type="GO" id="GO:0016607">
    <property type="term" value="C:nuclear speck"/>
    <property type="evidence" value="ECO:0007669"/>
    <property type="project" value="UniProtKB-SubCell"/>
</dbReference>
<proteinExistence type="evidence at transcript level"/>
<evidence type="ECO:0000256" key="12">
    <source>
        <dbReference type="ARBA" id="ARBA00045821"/>
    </source>
</evidence>
<dbReference type="GO" id="GO:0001228">
    <property type="term" value="F:DNA-binding transcription activator activity, RNA polymerase II-specific"/>
    <property type="evidence" value="ECO:0007669"/>
    <property type="project" value="TreeGrafter"/>
</dbReference>
<evidence type="ECO:0000256" key="5">
    <source>
        <dbReference type="ARBA" id="ARBA00022860"/>
    </source>
</evidence>
<reference evidence="16" key="1">
    <citation type="journal article" date="2012" name="Evodevo">
        <title>Genome-wide analysis of the sox family in the calcareous sponge Sycon ciliatum: multiple genes with unique expression patterns.</title>
        <authorList>
            <person name="Fortunato S."/>
            <person name="Adamski M."/>
            <person name="Bergum B."/>
            <person name="Guder C."/>
            <person name="Jordal S."/>
            <person name="Leininger S."/>
            <person name="Zwafink C."/>
            <person name="Rapp H.T."/>
            <person name="Adamska M."/>
        </authorList>
    </citation>
    <scope>NUCLEOTIDE SEQUENCE</scope>
</reference>
<dbReference type="PROSITE" id="PS50118">
    <property type="entry name" value="HMG_BOX_2"/>
    <property type="match status" value="1"/>
</dbReference>
<accession>I7DEF6</accession>
<sequence length="415" mass="45611">MCLGGESTLDAPCPVMHKDELALELSFLKNTTATLAQAGLASHGESSNAQLTTSPSTTPVTQESMSAERKRSGKKRNRGGDDDRVRRPMNAFMVWAKKARKELAEKNPSVHNAELSKTLGAMWRDMPEEEKRPYLDQAEAIRQAHRQLHPDYKYQPRKRKSDSPQREDTERLEEPTAKRFNNTISPALSVDALLQVQGQYPVDLSRCGSTTSTLGSATTDSSYSSAAHLDSYLVDTQRRAACDTSFSLNPNWPSSRPSPMSGNTLQELLALDACAQTRQAKLSSYNLPLEPQFSQAVSSSQQAPPLSHCYSSSTIASQSPTDEFIQAIDMSGWEKDPLTKSFKAGEWEHVLAAYVSEKCFSPDIFNTTGFSFSSSAPLSMLPAPALHAASSYANPSQLVNPDHQFQYPAIFGNSY</sequence>
<keyword evidence="10 13" id="KW-0539">Nucleus</keyword>
<dbReference type="InterPro" id="IPR050140">
    <property type="entry name" value="SRY-related_HMG-box_TF-like"/>
</dbReference>
<dbReference type="GO" id="GO:0005516">
    <property type="term" value="F:calmodulin binding"/>
    <property type="evidence" value="ECO:0007669"/>
    <property type="project" value="UniProtKB-KW"/>
</dbReference>
<feature type="DNA-binding region" description="HMG box" evidence="13">
    <location>
        <begin position="85"/>
        <end position="153"/>
    </location>
</feature>
<evidence type="ECO:0000256" key="4">
    <source>
        <dbReference type="ARBA" id="ARBA00022782"/>
    </source>
</evidence>
<evidence type="ECO:0000256" key="2">
    <source>
        <dbReference type="ARBA" id="ARBA00005998"/>
    </source>
</evidence>
<evidence type="ECO:0000256" key="1">
    <source>
        <dbReference type="ARBA" id="ARBA00004324"/>
    </source>
</evidence>
<evidence type="ECO:0000256" key="14">
    <source>
        <dbReference type="SAM" id="MobiDB-lite"/>
    </source>
</evidence>
<dbReference type="GO" id="GO:0030154">
    <property type="term" value="P:cell differentiation"/>
    <property type="evidence" value="ECO:0007669"/>
    <property type="project" value="UniProtKB-KW"/>
</dbReference>
<evidence type="ECO:0000256" key="13">
    <source>
        <dbReference type="PROSITE-ProRule" id="PRU00267"/>
    </source>
</evidence>
<keyword evidence="6" id="KW-0726">Sexual differentiation</keyword>
<keyword evidence="5" id="KW-0112">Calmodulin-binding</keyword>
<dbReference type="Gene3D" id="1.10.30.10">
    <property type="entry name" value="High mobility group box domain"/>
    <property type="match status" value="1"/>
</dbReference>
<evidence type="ECO:0000256" key="7">
    <source>
        <dbReference type="ARBA" id="ARBA00023125"/>
    </source>
</evidence>
<evidence type="ECO:0000256" key="11">
    <source>
        <dbReference type="ARBA" id="ARBA00032498"/>
    </source>
</evidence>
<feature type="domain" description="HMG box" evidence="15">
    <location>
        <begin position="85"/>
        <end position="153"/>
    </location>
</feature>
<feature type="compositionally biased region" description="Polar residues" evidence="14">
    <location>
        <begin position="44"/>
        <end position="65"/>
    </location>
</feature>
<organism evidence="16">
    <name type="scientific">Leucosolenia complicata</name>
    <dbReference type="NCBI Taxonomy" id="433461"/>
    <lineage>
        <taxon>Eukaryota</taxon>
        <taxon>Metazoa</taxon>
        <taxon>Porifera</taxon>
        <taxon>Calcarea</taxon>
        <taxon>Calcaronea</taxon>
        <taxon>Leucosolenida</taxon>
        <taxon>Leucosoleniidae</taxon>
        <taxon>Leucosolenia</taxon>
    </lineage>
</organism>
<dbReference type="SMART" id="SM00398">
    <property type="entry name" value="HMG"/>
    <property type="match status" value="1"/>
</dbReference>
<dbReference type="EMBL" id="JX171155">
    <property type="protein sequence ID" value="AFO66691.1"/>
    <property type="molecule type" value="mRNA"/>
</dbReference>
<dbReference type="CDD" id="cd22004">
    <property type="entry name" value="HMG-box_SOX"/>
    <property type="match status" value="1"/>
</dbReference>
<protein>
    <recommendedName>
        <fullName evidence="3">Sex-determining region Y protein</fullName>
    </recommendedName>
    <alternativeName>
        <fullName evidence="11">Testis-determining factor</fullName>
    </alternativeName>
</protein>
<dbReference type="AlphaFoldDB" id="I7DEF6"/>
<dbReference type="Pfam" id="PF00505">
    <property type="entry name" value="HMG_box"/>
    <property type="match status" value="1"/>
</dbReference>
<keyword evidence="9" id="KW-0804">Transcription</keyword>
<comment type="subcellular location">
    <subcellularLocation>
        <location evidence="1">Nucleus speckle</location>
    </subcellularLocation>
</comment>
<keyword evidence="8" id="KW-0010">Activator</keyword>